<keyword evidence="2" id="KW-0238">DNA-binding</keyword>
<keyword evidence="1" id="KW-0805">Transcription regulation</keyword>
<dbReference type="PANTHER" id="PTHR43413:SF7">
    <property type="entry name" value="HTH-TYPE TRANSCRIPTIONAL REGULATOR PTR2"/>
    <property type="match status" value="1"/>
</dbReference>
<dbReference type="PRINTS" id="PR00033">
    <property type="entry name" value="HTHASNC"/>
</dbReference>
<dbReference type="InterPro" id="IPR000485">
    <property type="entry name" value="AsnC-type_HTH_dom"/>
</dbReference>
<dbReference type="Gene3D" id="3.30.70.920">
    <property type="match status" value="1"/>
</dbReference>
<proteinExistence type="predicted"/>
<protein>
    <submittedName>
        <fullName evidence="5">Lrp/AsnC family transcriptional regulator</fullName>
    </submittedName>
</protein>
<accession>A0A4U1MG61</accession>
<dbReference type="InterPro" id="IPR011008">
    <property type="entry name" value="Dimeric_a/b-barrel"/>
</dbReference>
<evidence type="ECO:0000256" key="2">
    <source>
        <dbReference type="ARBA" id="ARBA00023125"/>
    </source>
</evidence>
<dbReference type="Gene3D" id="1.10.10.10">
    <property type="entry name" value="Winged helix-like DNA-binding domain superfamily/Winged helix DNA-binding domain"/>
    <property type="match status" value="1"/>
</dbReference>
<name>A0A4U1MG61_9BACL</name>
<dbReference type="PROSITE" id="PS50956">
    <property type="entry name" value="HTH_ASNC_2"/>
    <property type="match status" value="1"/>
</dbReference>
<dbReference type="PANTHER" id="PTHR43413">
    <property type="entry name" value="TRANSCRIPTIONAL REGULATOR, ASNC FAMILY"/>
    <property type="match status" value="1"/>
</dbReference>
<dbReference type="InterPro" id="IPR036390">
    <property type="entry name" value="WH_DNA-bd_sf"/>
</dbReference>
<dbReference type="InterPro" id="IPR011991">
    <property type="entry name" value="ArsR-like_HTH"/>
</dbReference>
<evidence type="ECO:0000256" key="1">
    <source>
        <dbReference type="ARBA" id="ARBA00023015"/>
    </source>
</evidence>
<dbReference type="Proteomes" id="UP000310541">
    <property type="component" value="Unassembled WGS sequence"/>
</dbReference>
<dbReference type="SUPFAM" id="SSF46785">
    <property type="entry name" value="Winged helix' DNA-binding domain"/>
    <property type="match status" value="1"/>
</dbReference>
<dbReference type="Pfam" id="PF01037">
    <property type="entry name" value="AsnC_trans_reg"/>
    <property type="match status" value="1"/>
</dbReference>
<feature type="domain" description="HTH asnC-type" evidence="4">
    <location>
        <begin position="2"/>
        <end position="62"/>
    </location>
</feature>
<evidence type="ECO:0000259" key="4">
    <source>
        <dbReference type="PROSITE" id="PS50956"/>
    </source>
</evidence>
<comment type="caution">
    <text evidence="5">The sequence shown here is derived from an EMBL/GenBank/DDBJ whole genome shotgun (WGS) entry which is preliminary data.</text>
</comment>
<dbReference type="GO" id="GO:0043565">
    <property type="term" value="F:sequence-specific DNA binding"/>
    <property type="evidence" value="ECO:0007669"/>
    <property type="project" value="InterPro"/>
</dbReference>
<dbReference type="CDD" id="cd00090">
    <property type="entry name" value="HTH_ARSR"/>
    <property type="match status" value="1"/>
</dbReference>
<dbReference type="InterPro" id="IPR036388">
    <property type="entry name" value="WH-like_DNA-bd_sf"/>
</dbReference>
<dbReference type="InterPro" id="IPR050684">
    <property type="entry name" value="HTH-Siroheme_Decarb"/>
</dbReference>
<keyword evidence="3" id="KW-0804">Transcription</keyword>
<dbReference type="EMBL" id="SWFM01000004">
    <property type="protein sequence ID" value="TKD69405.1"/>
    <property type="molecule type" value="Genomic_DNA"/>
</dbReference>
<dbReference type="SUPFAM" id="SSF54909">
    <property type="entry name" value="Dimeric alpha+beta barrel"/>
    <property type="match status" value="1"/>
</dbReference>
<gene>
    <name evidence="5" type="ORF">FBF83_14500</name>
</gene>
<dbReference type="Pfam" id="PF13404">
    <property type="entry name" value="HTH_AsnC-type"/>
    <property type="match status" value="1"/>
</dbReference>
<dbReference type="InterPro" id="IPR019888">
    <property type="entry name" value="Tscrpt_reg_AsnC-like"/>
</dbReference>
<evidence type="ECO:0000313" key="5">
    <source>
        <dbReference type="EMBL" id="TKD69405.1"/>
    </source>
</evidence>
<dbReference type="OrthoDB" id="529868at2"/>
<dbReference type="InterPro" id="IPR019887">
    <property type="entry name" value="Tscrpt_reg_AsnC/Lrp_C"/>
</dbReference>
<reference evidence="5 6" key="1">
    <citation type="submission" date="2019-04" db="EMBL/GenBank/DDBJ databases">
        <title>Genome sequence of Bacillus hwajinpoensis strain Y2.</title>
        <authorList>
            <person name="Fair J.L."/>
            <person name="Maclea K.S."/>
        </authorList>
    </citation>
    <scope>NUCLEOTIDE SEQUENCE [LARGE SCALE GENOMIC DNA]</scope>
    <source>
        <strain evidence="5 6">Y2</strain>
    </source>
</reference>
<sequence>MLDELDKGLVVCLSHDGRMSFKDIAEELEVTEKTIRMRYKKLVDAGVLKVVGIVDPVSVGVKVAAIFQLDVEPNHLQEIVAVIKEYKEVRYITLTSGEYPLMIQTNLPNQEDIRQMVYKLYEIKGIRKVNTTYQFDIFKNTHDIL</sequence>
<evidence type="ECO:0000256" key="3">
    <source>
        <dbReference type="ARBA" id="ARBA00023163"/>
    </source>
</evidence>
<organism evidence="5 6">
    <name type="scientific">Guptibacillus hwajinpoensis</name>
    <dbReference type="NCBI Taxonomy" id="208199"/>
    <lineage>
        <taxon>Bacteria</taxon>
        <taxon>Bacillati</taxon>
        <taxon>Bacillota</taxon>
        <taxon>Bacilli</taxon>
        <taxon>Bacillales</taxon>
        <taxon>Guptibacillaceae</taxon>
        <taxon>Guptibacillus</taxon>
    </lineage>
</organism>
<evidence type="ECO:0000313" key="6">
    <source>
        <dbReference type="Proteomes" id="UP000310541"/>
    </source>
</evidence>
<dbReference type="AlphaFoldDB" id="A0A4U1MG61"/>
<dbReference type="SMART" id="SM00344">
    <property type="entry name" value="HTH_ASNC"/>
    <property type="match status" value="1"/>
</dbReference>